<dbReference type="InterPro" id="IPR002557">
    <property type="entry name" value="Chitin-bd_dom"/>
</dbReference>
<feature type="compositionally biased region" description="Low complexity" evidence="1">
    <location>
        <begin position="377"/>
        <end position="387"/>
    </location>
</feature>
<dbReference type="PANTHER" id="PTHR22933">
    <property type="entry name" value="FI18007P1-RELATED"/>
    <property type="match status" value="1"/>
</dbReference>
<dbReference type="Pfam" id="PF01607">
    <property type="entry name" value="CBM_14"/>
    <property type="match status" value="1"/>
</dbReference>
<reference evidence="4 5" key="1">
    <citation type="submission" date="2013-11" db="EMBL/GenBank/DDBJ databases">
        <title>Genome sequencing of Stegodyphus mimosarum.</title>
        <authorList>
            <person name="Bechsgaard J."/>
        </authorList>
    </citation>
    <scope>NUCLEOTIDE SEQUENCE [LARGE SCALE GENOMIC DNA]</scope>
</reference>
<dbReference type="PROSITE" id="PS50940">
    <property type="entry name" value="CHIT_BIND_II"/>
    <property type="match status" value="1"/>
</dbReference>
<dbReference type="GO" id="GO:0005576">
    <property type="term" value="C:extracellular region"/>
    <property type="evidence" value="ECO:0007669"/>
    <property type="project" value="InterPro"/>
</dbReference>
<evidence type="ECO:0000256" key="1">
    <source>
        <dbReference type="SAM" id="MobiDB-lite"/>
    </source>
</evidence>
<feature type="domain" description="Chitin-binding type-2" evidence="3">
    <location>
        <begin position="199"/>
        <end position="259"/>
    </location>
</feature>
<dbReference type="STRING" id="407821.A0A087UNA7"/>
<dbReference type="PANTHER" id="PTHR22933:SF42">
    <property type="entry name" value="FI18455P1-RELATED"/>
    <property type="match status" value="1"/>
</dbReference>
<dbReference type="GO" id="GO:0008061">
    <property type="term" value="F:chitin binding"/>
    <property type="evidence" value="ECO:0007669"/>
    <property type="project" value="InterPro"/>
</dbReference>
<evidence type="ECO:0000256" key="2">
    <source>
        <dbReference type="SAM" id="SignalP"/>
    </source>
</evidence>
<feature type="region of interest" description="Disordered" evidence="1">
    <location>
        <begin position="429"/>
        <end position="453"/>
    </location>
</feature>
<feature type="signal peptide" evidence="2">
    <location>
        <begin position="1"/>
        <end position="20"/>
    </location>
</feature>
<dbReference type="Proteomes" id="UP000054359">
    <property type="component" value="Unassembled WGS sequence"/>
</dbReference>
<gene>
    <name evidence="4" type="ORF">X975_25760</name>
</gene>
<feature type="region of interest" description="Disordered" evidence="1">
    <location>
        <begin position="36"/>
        <end position="63"/>
    </location>
</feature>
<evidence type="ECO:0000313" key="4">
    <source>
        <dbReference type="EMBL" id="KFM78846.1"/>
    </source>
</evidence>
<organism evidence="4 5">
    <name type="scientific">Stegodyphus mimosarum</name>
    <name type="common">African social velvet spider</name>
    <dbReference type="NCBI Taxonomy" id="407821"/>
    <lineage>
        <taxon>Eukaryota</taxon>
        <taxon>Metazoa</taxon>
        <taxon>Ecdysozoa</taxon>
        <taxon>Arthropoda</taxon>
        <taxon>Chelicerata</taxon>
        <taxon>Arachnida</taxon>
        <taxon>Araneae</taxon>
        <taxon>Araneomorphae</taxon>
        <taxon>Entelegynae</taxon>
        <taxon>Eresoidea</taxon>
        <taxon>Eresidae</taxon>
        <taxon>Stegodyphus</taxon>
    </lineage>
</organism>
<dbReference type="EMBL" id="KK120694">
    <property type="protein sequence ID" value="KFM78846.1"/>
    <property type="molecule type" value="Genomic_DNA"/>
</dbReference>
<dbReference type="Gene3D" id="2.170.140.10">
    <property type="entry name" value="Chitin binding domain"/>
    <property type="match status" value="1"/>
</dbReference>
<feature type="chain" id="PRO_5001830796" description="Chitin-binding type-2 domain-containing protein" evidence="2">
    <location>
        <begin position="21"/>
        <end position="453"/>
    </location>
</feature>
<evidence type="ECO:0000313" key="5">
    <source>
        <dbReference type="Proteomes" id="UP000054359"/>
    </source>
</evidence>
<sequence length="453" mass="51843">MRLLTLLALLLSVLAVIVSAAENGTKPARKTLRMVKKLKKSSKQVKKSSKNDEQKSESFHLPIIVSPDQIPHEKIPVNIEIHDDERYIKSDRDLHPIEPIHLIQVGEHHQQHQPFYVEANEPSYSAYSPENAHEEKVFHGPVAVPLDYPYGEPQSDNPYDYKNEIAPQEYYPPDYGDLSAIPGSPGVDYPTYSYLPWTGFKCLEHTSTPGFYADVETKCQMWHYCQPDGRHDRFLCPNGTVFDQLTRVCNWWFNVDCGSSLVNYDINFDLYREPVQKIHQNLDATPYQKSGSLSSPQLQPFDANAKPNSFLGHIQDFEAAQADLSHLDQGPRRYDESFSRPIQAAASPQVQRYPVKIVPAPKVRHDNEETVPIDYDSSSSHSFSTVSDEPTEKAPYTPKSLPKKRVARRKLRKQPKISVKYLEDDIPTYREGKATPSPGKRLRIVRRRKIHRD</sequence>
<feature type="non-terminal residue" evidence="4">
    <location>
        <position position="453"/>
    </location>
</feature>
<feature type="region of interest" description="Disordered" evidence="1">
    <location>
        <begin position="364"/>
        <end position="417"/>
    </location>
</feature>
<keyword evidence="2" id="KW-0732">Signal</keyword>
<name>A0A087UNA7_STEMI</name>
<dbReference type="InterPro" id="IPR036508">
    <property type="entry name" value="Chitin-bd_dom_sf"/>
</dbReference>
<evidence type="ECO:0000259" key="3">
    <source>
        <dbReference type="PROSITE" id="PS50940"/>
    </source>
</evidence>
<accession>A0A087UNA7</accession>
<proteinExistence type="predicted"/>
<dbReference type="SUPFAM" id="SSF57625">
    <property type="entry name" value="Invertebrate chitin-binding proteins"/>
    <property type="match status" value="1"/>
</dbReference>
<keyword evidence="5" id="KW-1185">Reference proteome</keyword>
<dbReference type="SMART" id="SM00494">
    <property type="entry name" value="ChtBD2"/>
    <property type="match status" value="1"/>
</dbReference>
<feature type="compositionally biased region" description="Basic and acidic residues" evidence="1">
    <location>
        <begin position="49"/>
        <end position="58"/>
    </location>
</feature>
<protein>
    <recommendedName>
        <fullName evidence="3">Chitin-binding type-2 domain-containing protein</fullName>
    </recommendedName>
</protein>
<feature type="compositionally biased region" description="Basic residues" evidence="1">
    <location>
        <begin position="440"/>
        <end position="453"/>
    </location>
</feature>
<dbReference type="AlphaFoldDB" id="A0A087UNA7"/>
<dbReference type="OrthoDB" id="10052888at2759"/>
<dbReference type="InterPro" id="IPR052976">
    <property type="entry name" value="Scoloptoxin-like"/>
</dbReference>
<feature type="compositionally biased region" description="Basic residues" evidence="1">
    <location>
        <begin position="36"/>
        <end position="48"/>
    </location>
</feature>
<feature type="compositionally biased region" description="Basic residues" evidence="1">
    <location>
        <begin position="401"/>
        <end position="415"/>
    </location>
</feature>